<keyword evidence="2" id="KW-1185">Reference proteome</keyword>
<dbReference type="RefSeq" id="WP_267534660.1">
    <property type="nucleotide sequence ID" value="NZ_JAPNKA010000001.1"/>
</dbReference>
<dbReference type="Proteomes" id="UP001207654">
    <property type="component" value="Unassembled WGS sequence"/>
</dbReference>
<protein>
    <submittedName>
        <fullName evidence="1">Uncharacterized protein</fullName>
    </submittedName>
</protein>
<evidence type="ECO:0000313" key="1">
    <source>
        <dbReference type="EMBL" id="MCY1075745.1"/>
    </source>
</evidence>
<sequence length="70" mass="7876">MPIYGAVSEIRPLYCAIGWLVRSSAGLKVMSDTAHDFMERINRETVDSAPLYERASEHCQLNDCSTESPR</sequence>
<evidence type="ECO:0000313" key="2">
    <source>
        <dbReference type="Proteomes" id="UP001207654"/>
    </source>
</evidence>
<proteinExistence type="predicted"/>
<dbReference type="EMBL" id="JAPNKA010000001">
    <property type="protein sequence ID" value="MCY1075745.1"/>
    <property type="molecule type" value="Genomic_DNA"/>
</dbReference>
<comment type="caution">
    <text evidence="1">The sequence shown here is derived from an EMBL/GenBank/DDBJ whole genome shotgun (WGS) entry which is preliminary data.</text>
</comment>
<reference evidence="1 2" key="1">
    <citation type="submission" date="2022-11" db="EMBL/GenBank/DDBJ databases">
        <title>Minimal conservation of predation-associated metabolite biosynthetic gene clusters underscores biosynthetic potential of Myxococcota including descriptions for ten novel species: Archangium lansinium sp. nov., Myxococcus landrumus sp. nov., Nannocystis bai.</title>
        <authorList>
            <person name="Ahearne A."/>
            <person name="Stevens C."/>
            <person name="Phillips K."/>
        </authorList>
    </citation>
    <scope>NUCLEOTIDE SEQUENCE [LARGE SCALE GENOMIC DNA]</scope>
    <source>
        <strain evidence="1 2">MIWBW</strain>
    </source>
</reference>
<organism evidence="1 2">
    <name type="scientific">Archangium lansingense</name>
    <dbReference type="NCBI Taxonomy" id="2995310"/>
    <lineage>
        <taxon>Bacteria</taxon>
        <taxon>Pseudomonadati</taxon>
        <taxon>Myxococcota</taxon>
        <taxon>Myxococcia</taxon>
        <taxon>Myxococcales</taxon>
        <taxon>Cystobacterineae</taxon>
        <taxon>Archangiaceae</taxon>
        <taxon>Archangium</taxon>
    </lineage>
</organism>
<accession>A0ABT4A287</accession>
<name>A0ABT4A287_9BACT</name>
<gene>
    <name evidence="1" type="ORF">OV287_14815</name>
</gene>